<dbReference type="AlphaFoldDB" id="A0AAV4PT18"/>
<feature type="transmembrane region" description="Helical" evidence="1">
    <location>
        <begin position="35"/>
        <end position="56"/>
    </location>
</feature>
<protein>
    <submittedName>
        <fullName evidence="2">Uncharacterized protein</fullName>
    </submittedName>
</protein>
<evidence type="ECO:0000313" key="3">
    <source>
        <dbReference type="Proteomes" id="UP001054837"/>
    </source>
</evidence>
<sequence>MGVIGYSTVSLFSYRLFYSIFFLKQVTDERFSKCFPIMLLSTNVAFVSILFLEVALAQNFDGFDEFDASSFGGGNFGGEDTAGFDSGAFEGLADGGGAVGGVSNFGAGAPDFNLEQFGAGGAGQFESDPGLFLRFQRK</sequence>
<proteinExistence type="predicted"/>
<feature type="transmembrane region" description="Helical" evidence="1">
    <location>
        <begin position="6"/>
        <end position="23"/>
    </location>
</feature>
<reference evidence="2 3" key="1">
    <citation type="submission" date="2021-06" db="EMBL/GenBank/DDBJ databases">
        <title>Caerostris darwini draft genome.</title>
        <authorList>
            <person name="Kono N."/>
            <person name="Arakawa K."/>
        </authorList>
    </citation>
    <scope>NUCLEOTIDE SEQUENCE [LARGE SCALE GENOMIC DNA]</scope>
</reference>
<evidence type="ECO:0000313" key="2">
    <source>
        <dbReference type="EMBL" id="GIX98996.1"/>
    </source>
</evidence>
<keyword evidence="1" id="KW-1133">Transmembrane helix</keyword>
<keyword evidence="1" id="KW-0472">Membrane</keyword>
<keyword evidence="1" id="KW-0812">Transmembrane</keyword>
<dbReference type="EMBL" id="BPLQ01003263">
    <property type="protein sequence ID" value="GIX98996.1"/>
    <property type="molecule type" value="Genomic_DNA"/>
</dbReference>
<gene>
    <name evidence="2" type="ORF">CDAR_518761</name>
</gene>
<evidence type="ECO:0000256" key="1">
    <source>
        <dbReference type="SAM" id="Phobius"/>
    </source>
</evidence>
<organism evidence="2 3">
    <name type="scientific">Caerostris darwini</name>
    <dbReference type="NCBI Taxonomy" id="1538125"/>
    <lineage>
        <taxon>Eukaryota</taxon>
        <taxon>Metazoa</taxon>
        <taxon>Ecdysozoa</taxon>
        <taxon>Arthropoda</taxon>
        <taxon>Chelicerata</taxon>
        <taxon>Arachnida</taxon>
        <taxon>Araneae</taxon>
        <taxon>Araneomorphae</taxon>
        <taxon>Entelegynae</taxon>
        <taxon>Araneoidea</taxon>
        <taxon>Araneidae</taxon>
        <taxon>Caerostris</taxon>
    </lineage>
</organism>
<accession>A0AAV4PT18</accession>
<dbReference type="Proteomes" id="UP001054837">
    <property type="component" value="Unassembled WGS sequence"/>
</dbReference>
<comment type="caution">
    <text evidence="2">The sequence shown here is derived from an EMBL/GenBank/DDBJ whole genome shotgun (WGS) entry which is preliminary data.</text>
</comment>
<name>A0AAV4PT18_9ARAC</name>
<keyword evidence="3" id="KW-1185">Reference proteome</keyword>